<sequence length="324" mass="38258">MLTESKITISCSVASINAALGVSGYELLQIYLLNGNAQEELSSFDNTAISNAKISRKKSKTIAWKESKDVLDPRLHETTKTTVNDHESRYRIYRFRHISQEHKAKFVDWKDNKEWWEKTYEVRKYMLKNANFRKYVNIEGGYENLPYANQTKLHLNQFCDHVYWSQTYFEKYKSIFWLMCTTDAKNPDEGEEAKIISQAKKAKFPKGNQDEEIIYLTVEQAKKTNIYNATTNSAKDKFVVYDYSSNWWEWSYQYRFQEDKKNETSAFPISGKFKKIDKGWDDSRENTTALNKVCKDFYEQTNNNSQDEIDDAWRYCSDKGEKDT</sequence>
<protein>
    <submittedName>
        <fullName evidence="1">Uncharacterized protein</fullName>
    </submittedName>
</protein>
<dbReference type="Proteomes" id="UP000324831">
    <property type="component" value="Unassembled WGS sequence"/>
</dbReference>
<proteinExistence type="predicted"/>
<comment type="caution">
    <text evidence="1">The sequence shown here is derived from an EMBL/GenBank/DDBJ whole genome shotgun (WGS) entry which is preliminary data.</text>
</comment>
<gene>
    <name evidence="1" type="ORF">MHSWG343_05950</name>
</gene>
<dbReference type="AlphaFoldDB" id="A0A478FPZ7"/>
<evidence type="ECO:0000313" key="2">
    <source>
        <dbReference type="Proteomes" id="UP000324831"/>
    </source>
</evidence>
<reference evidence="1 2" key="1">
    <citation type="submission" date="2019-01" db="EMBL/GenBank/DDBJ databases">
        <title>Draft genome sequences of Candidatus Mycoplasma haemohominis SWG34-3 identified from a patient with pyrexia, anemia and liver dysfunction.</title>
        <authorList>
            <person name="Sekizuka T."/>
            <person name="Hattori N."/>
            <person name="Katano H."/>
            <person name="Takuma T."/>
            <person name="Ito T."/>
            <person name="Arai N."/>
            <person name="Yanai R."/>
            <person name="Ishii S."/>
            <person name="Miura Y."/>
            <person name="Tokunaga T."/>
            <person name="Watanabe H."/>
            <person name="Nomura N."/>
            <person name="Eguchi J."/>
            <person name="Arai T."/>
            <person name="Hasegawa H."/>
            <person name="Nakamaki T."/>
            <person name="Wakita T."/>
            <person name="Niki Y."/>
            <person name="Kuroda M."/>
        </authorList>
    </citation>
    <scope>NUCLEOTIDE SEQUENCE [LARGE SCALE GENOMIC DNA]</scope>
    <source>
        <strain evidence="1">SWG34-3</strain>
    </source>
</reference>
<evidence type="ECO:0000313" key="1">
    <source>
        <dbReference type="EMBL" id="GCE63598.1"/>
    </source>
</evidence>
<organism evidence="1 2">
    <name type="scientific">Candidatus Mycoplasma haematohominis</name>
    <dbReference type="NCBI Taxonomy" id="1494318"/>
    <lineage>
        <taxon>Bacteria</taxon>
        <taxon>Bacillati</taxon>
        <taxon>Mycoplasmatota</taxon>
        <taxon>Mollicutes</taxon>
        <taxon>Mycoplasmataceae</taxon>
        <taxon>Mycoplasma</taxon>
    </lineage>
</organism>
<accession>A0A478FPZ7</accession>
<dbReference type="EMBL" id="BIMN01000002">
    <property type="protein sequence ID" value="GCE63598.1"/>
    <property type="molecule type" value="Genomic_DNA"/>
</dbReference>
<name>A0A478FPZ7_9MOLU</name>